<keyword evidence="3 7" id="KW-0732">Signal</keyword>
<comment type="subcellular location">
    <subcellularLocation>
        <location evidence="1">Cell envelope</location>
    </subcellularLocation>
</comment>
<keyword evidence="6" id="KW-0812">Transmembrane</keyword>
<keyword evidence="6" id="KW-0472">Membrane</keyword>
<keyword evidence="10" id="KW-1185">Reference proteome</keyword>
<keyword evidence="2" id="KW-0479">Metal-binding</keyword>
<feature type="signal peptide" evidence="7">
    <location>
        <begin position="1"/>
        <end position="24"/>
    </location>
</feature>
<organism evidence="9 10">
    <name type="scientific">Prauserella oleivorans</name>
    <dbReference type="NCBI Taxonomy" id="1478153"/>
    <lineage>
        <taxon>Bacteria</taxon>
        <taxon>Bacillati</taxon>
        <taxon>Actinomycetota</taxon>
        <taxon>Actinomycetes</taxon>
        <taxon>Pseudonocardiales</taxon>
        <taxon>Pseudonocardiaceae</taxon>
        <taxon>Prauserella</taxon>
    </lineage>
</organism>
<feature type="chain" id="PRO_5046480390" evidence="7">
    <location>
        <begin position="25"/>
        <end position="187"/>
    </location>
</feature>
<dbReference type="InterPro" id="IPR014756">
    <property type="entry name" value="Ig_E-set"/>
</dbReference>
<evidence type="ECO:0000256" key="6">
    <source>
        <dbReference type="SAM" id="Phobius"/>
    </source>
</evidence>
<dbReference type="Gene3D" id="2.60.40.1220">
    <property type="match status" value="1"/>
</dbReference>
<evidence type="ECO:0000313" key="10">
    <source>
        <dbReference type="Proteomes" id="UP001597478"/>
    </source>
</evidence>
<evidence type="ECO:0000256" key="2">
    <source>
        <dbReference type="ARBA" id="ARBA00022723"/>
    </source>
</evidence>
<keyword evidence="6" id="KW-1133">Transmembrane helix</keyword>
<feature type="region of interest" description="Disordered" evidence="5">
    <location>
        <begin position="120"/>
        <end position="151"/>
    </location>
</feature>
<dbReference type="SUPFAM" id="SSF81296">
    <property type="entry name" value="E set domains"/>
    <property type="match status" value="1"/>
</dbReference>
<dbReference type="Proteomes" id="UP001597478">
    <property type="component" value="Unassembled WGS sequence"/>
</dbReference>
<evidence type="ECO:0000313" key="9">
    <source>
        <dbReference type="EMBL" id="MFD2803015.1"/>
    </source>
</evidence>
<keyword evidence="4" id="KW-0186">Copper</keyword>
<reference evidence="10" key="1">
    <citation type="journal article" date="2019" name="Int. J. Syst. Evol. Microbiol.">
        <title>The Global Catalogue of Microorganisms (GCM) 10K type strain sequencing project: providing services to taxonomists for standard genome sequencing and annotation.</title>
        <authorList>
            <consortium name="The Broad Institute Genomics Platform"/>
            <consortium name="The Broad Institute Genome Sequencing Center for Infectious Disease"/>
            <person name="Wu L."/>
            <person name="Ma J."/>
        </authorList>
    </citation>
    <scope>NUCLEOTIDE SEQUENCE [LARGE SCALE GENOMIC DNA]</scope>
    <source>
        <strain evidence="10">IBRC-M 10906</strain>
    </source>
</reference>
<dbReference type="Pfam" id="PF04234">
    <property type="entry name" value="CopC"/>
    <property type="match status" value="1"/>
</dbReference>
<dbReference type="RefSeq" id="WP_377395229.1">
    <property type="nucleotide sequence ID" value="NZ_JBHSAN010000054.1"/>
</dbReference>
<dbReference type="EMBL" id="JBHUOF010000049">
    <property type="protein sequence ID" value="MFD2803015.1"/>
    <property type="molecule type" value="Genomic_DNA"/>
</dbReference>
<dbReference type="PANTHER" id="PTHR34820:SF4">
    <property type="entry name" value="INNER MEMBRANE PROTEIN YEBZ"/>
    <property type="match status" value="1"/>
</dbReference>
<dbReference type="PANTHER" id="PTHR34820">
    <property type="entry name" value="INNER MEMBRANE PROTEIN YEBZ"/>
    <property type="match status" value="1"/>
</dbReference>
<proteinExistence type="predicted"/>
<feature type="compositionally biased region" description="Low complexity" evidence="5">
    <location>
        <begin position="122"/>
        <end position="145"/>
    </location>
</feature>
<name>A0ABW5WIU6_9PSEU</name>
<dbReference type="InterPro" id="IPR014755">
    <property type="entry name" value="Cu-Rt/internalin_Ig-like"/>
</dbReference>
<feature type="transmembrane region" description="Helical" evidence="6">
    <location>
        <begin position="159"/>
        <end position="178"/>
    </location>
</feature>
<evidence type="ECO:0000256" key="1">
    <source>
        <dbReference type="ARBA" id="ARBA00004196"/>
    </source>
</evidence>
<gene>
    <name evidence="9" type="ORF">ACFS2C_26840</name>
</gene>
<dbReference type="InterPro" id="IPR032694">
    <property type="entry name" value="CopC/D"/>
</dbReference>
<evidence type="ECO:0000259" key="8">
    <source>
        <dbReference type="Pfam" id="PF04234"/>
    </source>
</evidence>
<evidence type="ECO:0000256" key="7">
    <source>
        <dbReference type="SAM" id="SignalP"/>
    </source>
</evidence>
<comment type="caution">
    <text evidence="9">The sequence shown here is derived from an EMBL/GenBank/DDBJ whole genome shotgun (WGS) entry which is preliminary data.</text>
</comment>
<accession>A0ABW5WIU6</accession>
<feature type="domain" description="CopC" evidence="8">
    <location>
        <begin position="25"/>
        <end position="119"/>
    </location>
</feature>
<evidence type="ECO:0000256" key="3">
    <source>
        <dbReference type="ARBA" id="ARBA00022729"/>
    </source>
</evidence>
<evidence type="ECO:0000256" key="4">
    <source>
        <dbReference type="ARBA" id="ARBA00023008"/>
    </source>
</evidence>
<dbReference type="InterPro" id="IPR007348">
    <property type="entry name" value="CopC_dom"/>
</dbReference>
<evidence type="ECO:0000256" key="5">
    <source>
        <dbReference type="SAM" id="MobiDB-lite"/>
    </source>
</evidence>
<protein>
    <submittedName>
        <fullName evidence="9">Copper resistance protein CopC</fullName>
    </submittedName>
</protein>
<sequence>MRRLAIVAVLAALALVGTAGPATAHNTLISSDPAEGAALDTPPSSITLTFDQEVQDADVNEVAVTGPGGGSWAEGSVRVERNVVTAPVRPLGPAGEYVIGFRVLSADGHTVSKEIRFTLTKPGPGADSAAPASSAAQPANPARPSEQATETAGSQGIPVWVWIVAAAVLLAVGVTVALRMGSGQEDR</sequence>